<dbReference type="Proteomes" id="UP000070700">
    <property type="component" value="Unassembled WGS sequence"/>
</dbReference>
<feature type="transmembrane region" description="Helical" evidence="1">
    <location>
        <begin position="12"/>
        <end position="37"/>
    </location>
</feature>
<dbReference type="EMBL" id="KQ947440">
    <property type="protein sequence ID" value="KUJ07403.1"/>
    <property type="molecule type" value="Genomic_DNA"/>
</dbReference>
<evidence type="ECO:0000313" key="3">
    <source>
        <dbReference type="Proteomes" id="UP000070700"/>
    </source>
</evidence>
<dbReference type="RefSeq" id="XP_018061758.1">
    <property type="nucleotide sequence ID" value="XM_018220911.1"/>
</dbReference>
<sequence length="145" mass="16351">MTPELAVAVVEALYLLQAFVAALDAFQITQFFYFTGYRDAHKIAIWTVAPLLGFFLLFIVLTQIRCIGRSHKLNLDFEWIKAGIVTALWIWMVVESGVSKWGSDAHMTVACILSIVFIALAFYSTLIMAMSKHRGHRDGRVVLPE</sequence>
<feature type="transmembrane region" description="Helical" evidence="1">
    <location>
        <begin position="43"/>
        <end position="61"/>
    </location>
</feature>
<evidence type="ECO:0000256" key="1">
    <source>
        <dbReference type="SAM" id="Phobius"/>
    </source>
</evidence>
<keyword evidence="3" id="KW-1185">Reference proteome</keyword>
<feature type="transmembrane region" description="Helical" evidence="1">
    <location>
        <begin position="73"/>
        <end position="94"/>
    </location>
</feature>
<keyword evidence="1" id="KW-0812">Transmembrane</keyword>
<dbReference type="OrthoDB" id="3550049at2759"/>
<reference evidence="2 3" key="1">
    <citation type="submission" date="2015-10" db="EMBL/GenBank/DDBJ databases">
        <title>Full genome of DAOMC 229536 Phialocephala scopiformis, a fungal endophyte of spruce producing the potent anti-insectan compound rugulosin.</title>
        <authorList>
            <consortium name="DOE Joint Genome Institute"/>
            <person name="Walker A.K."/>
            <person name="Frasz S.L."/>
            <person name="Seifert K.A."/>
            <person name="Miller J.D."/>
            <person name="Mondo S.J."/>
            <person name="Labutti K."/>
            <person name="Lipzen A."/>
            <person name="Dockter R."/>
            <person name="Kennedy M."/>
            <person name="Grigoriev I.V."/>
            <person name="Spatafora J.W."/>
        </authorList>
    </citation>
    <scope>NUCLEOTIDE SEQUENCE [LARGE SCALE GENOMIC DNA]</scope>
    <source>
        <strain evidence="2 3">CBS 120377</strain>
    </source>
</reference>
<gene>
    <name evidence="2" type="ORF">LY89DRAFT_743026</name>
</gene>
<dbReference type="GeneID" id="28830637"/>
<dbReference type="KEGG" id="psco:LY89DRAFT_743026"/>
<name>A0A132B582_MOLSC</name>
<evidence type="ECO:0000313" key="2">
    <source>
        <dbReference type="EMBL" id="KUJ07403.1"/>
    </source>
</evidence>
<proteinExistence type="predicted"/>
<accession>A0A132B582</accession>
<protein>
    <submittedName>
        <fullName evidence="2">Uncharacterized protein</fullName>
    </submittedName>
</protein>
<dbReference type="AlphaFoldDB" id="A0A132B582"/>
<organism evidence="2 3">
    <name type="scientific">Mollisia scopiformis</name>
    <name type="common">Conifer needle endophyte fungus</name>
    <name type="synonym">Phialocephala scopiformis</name>
    <dbReference type="NCBI Taxonomy" id="149040"/>
    <lineage>
        <taxon>Eukaryota</taxon>
        <taxon>Fungi</taxon>
        <taxon>Dikarya</taxon>
        <taxon>Ascomycota</taxon>
        <taxon>Pezizomycotina</taxon>
        <taxon>Leotiomycetes</taxon>
        <taxon>Helotiales</taxon>
        <taxon>Mollisiaceae</taxon>
        <taxon>Mollisia</taxon>
    </lineage>
</organism>
<dbReference type="InParanoid" id="A0A132B582"/>
<keyword evidence="1" id="KW-0472">Membrane</keyword>
<keyword evidence="1" id="KW-1133">Transmembrane helix</keyword>
<feature type="transmembrane region" description="Helical" evidence="1">
    <location>
        <begin position="106"/>
        <end position="130"/>
    </location>
</feature>